<dbReference type="InterPro" id="IPR036691">
    <property type="entry name" value="Endo/exonu/phosph_ase_sf"/>
</dbReference>
<name>A0A2N9IXX1_FAGSY</name>
<dbReference type="Gene3D" id="3.60.10.10">
    <property type="entry name" value="Endonuclease/exonuclease/phosphatase"/>
    <property type="match status" value="1"/>
</dbReference>
<dbReference type="PANTHER" id="PTHR33116:SF86">
    <property type="entry name" value="REVERSE TRANSCRIPTASE DOMAIN-CONTAINING PROTEIN"/>
    <property type="match status" value="1"/>
</dbReference>
<dbReference type="Pfam" id="PF03372">
    <property type="entry name" value="Exo_endo_phos"/>
    <property type="match status" value="1"/>
</dbReference>
<dbReference type="SUPFAM" id="SSF56219">
    <property type="entry name" value="DNase I-like"/>
    <property type="match status" value="1"/>
</dbReference>
<feature type="region of interest" description="Disordered" evidence="1">
    <location>
        <begin position="480"/>
        <end position="509"/>
    </location>
</feature>
<feature type="domain" description="Reverse transcriptase" evidence="2">
    <location>
        <begin position="958"/>
        <end position="1240"/>
    </location>
</feature>
<evidence type="ECO:0000313" key="3">
    <source>
        <dbReference type="EMBL" id="SPD29408.1"/>
    </source>
</evidence>
<dbReference type="EMBL" id="OIVN01006270">
    <property type="protein sequence ID" value="SPD29408.1"/>
    <property type="molecule type" value="Genomic_DNA"/>
</dbReference>
<proteinExistence type="predicted"/>
<dbReference type="GO" id="GO:0003824">
    <property type="term" value="F:catalytic activity"/>
    <property type="evidence" value="ECO:0007669"/>
    <property type="project" value="InterPro"/>
</dbReference>
<dbReference type="Pfam" id="PF14111">
    <property type="entry name" value="DUF4283"/>
    <property type="match status" value="1"/>
</dbReference>
<dbReference type="InterPro" id="IPR025558">
    <property type="entry name" value="DUF4283"/>
</dbReference>
<dbReference type="InterPro" id="IPR000477">
    <property type="entry name" value="RT_dom"/>
</dbReference>
<accession>A0A2N9IXX1</accession>
<evidence type="ECO:0000256" key="1">
    <source>
        <dbReference type="SAM" id="MobiDB-lite"/>
    </source>
</evidence>
<sequence>MEDISGLWESFSLTDKEEVPFDFGEAEEGDHYYLAARFMTNRVLNLESVVRTFTPLWRAERGFTARDLGTNIVVFIFENESDLERVVQLEPWSYDKHLVSFQRVEADTSITEMECRWCSFWVQIHNLPVRRMSHEYASALGKAVGVVEQVAEDEEERGREGCMRIRVKIDISKPLCRGRKATLTGGKEIWIPFKYERLPNFCYWCGMLTHGDRDCERWLRSKGTLRREEQQYGAWLRAVVDRPIRRVEVKVAGRSNIPRWGRGFERSPAVHSPVVPPYGGVAVPEVGESIMDFTKLKENLPQFSEFPKPSSNYAEQTVHEIDDTLQSPVNHVDSGDIIGSTNALNPPVNHVDIGDIKKSTEARVSQEEFQPNHSIPNMEPARGDGICLTQSQYQPSLGKENNKVQSRNILKDIGNNSPKTRLKHTRKQKVVGKSNVVPGGKENIKGGEELKGMHEVEVQGESRGGWKRISRDILIGVSTSTHPSLSGMKREGNWAETEHAGEGGSKKSRGEDSVLALHNLVKNQEPKVLFLMETKLDSKRMEGIRVKLRFKFCFSVPSLRRSGGLAMMWNDPVQLSIKTFSQNHIDAHVQINDGIIWRFTGFYGHPEGHRKKESWALLDTLNSMDSLPWLSMGDYNEILSLDERSGDGSGSMRRMRDFGDVIHRCGFIDLGFRGLPFTWENRRDSTALIQKRLDRAVANVQWMDLFNLCTVNHVVCSHSDHVPLILHMDISSLNRQRKKRPRKFEEKWALHPDCEAVIAEAWNAVTPTGSPMFMLCEKIKRCREKLYGWYKAVSGNFQKMIQEQTTKLTWLLRLNEAGENNAAIVSTKAAINSLLLNEELHWRQRSRMTWLEAGDSNTKFFHSQAQQRKRTNAIVGLLNNADSWCTEEAQVEDIAVSYFEELFRSSQPAHSNDAISAVESVVTLDANQNLLRPFMAEEVRAALFQMHPSKAPGPDVLSTLNSRKILRKINLTHISLIPKKKNPERMSDFRLISLCNVVYKIISKVLANRLKLVLPCIIFDPQSAFVPGRLITDNVSVAFELIHKLKGKRRGKKGEMALKLDMSKAYDRVEWGYVESIMRKMGFAGRWIAMVMECIRTVQFSVLIDGVPKGFINPTRGIRQGDLLSPYIFLLCAEGLSALLHKASISGRLKGIQSSRGGPWISHLFFADDSLLFGQASITECRKILDILNTYEQCSGQKINREKTALFFSSNTDSSTRQAIQDFWGSQGTNNFDKYLGLPAMIGRSKKAIFNSLKERIVQRLKGWKEKFLSKAGREVLIKAIAQSIPTYAMNCFRLPKSWCDDISSLISSYWWGQQKDERKVHWVKWESLCVPKIDGGLGFRNLHFFNLALLAKQSWRLLHNPHSLFFRVFKAKYFPQTTFLEASLGSNPSFLWRSILAGREVIRKGLRWNSQERPIWTGTQSGVFTVKSAYELLEEERRAAMGECSHRGELNWLWRKVWKLSVPGKEDETTLHTLWQCPMARNTWALIPGRMQKLPNHGGDFSLFMQKIFSDFSKEAVEDWAVITWSIWNARNRHVFDAIQSDPVVIKNGALSLQRDFRQTKRKLNSPNVEGVA</sequence>
<dbReference type="Pfam" id="PF14392">
    <property type="entry name" value="zf-CCHC_4"/>
    <property type="match status" value="1"/>
</dbReference>
<organism evidence="3">
    <name type="scientific">Fagus sylvatica</name>
    <name type="common">Beechnut</name>
    <dbReference type="NCBI Taxonomy" id="28930"/>
    <lineage>
        <taxon>Eukaryota</taxon>
        <taxon>Viridiplantae</taxon>
        <taxon>Streptophyta</taxon>
        <taxon>Embryophyta</taxon>
        <taxon>Tracheophyta</taxon>
        <taxon>Spermatophyta</taxon>
        <taxon>Magnoliopsida</taxon>
        <taxon>eudicotyledons</taxon>
        <taxon>Gunneridae</taxon>
        <taxon>Pentapetalae</taxon>
        <taxon>rosids</taxon>
        <taxon>fabids</taxon>
        <taxon>Fagales</taxon>
        <taxon>Fagaceae</taxon>
        <taxon>Fagus</taxon>
    </lineage>
</organism>
<dbReference type="PROSITE" id="PS50878">
    <property type="entry name" value="RT_POL"/>
    <property type="match status" value="1"/>
</dbReference>
<evidence type="ECO:0000259" key="2">
    <source>
        <dbReference type="PROSITE" id="PS50878"/>
    </source>
</evidence>
<dbReference type="InterPro" id="IPR005135">
    <property type="entry name" value="Endo/exonuclease/phosphatase"/>
</dbReference>
<dbReference type="PANTHER" id="PTHR33116">
    <property type="entry name" value="REVERSE TRANSCRIPTASE ZINC-BINDING DOMAIN-CONTAINING PROTEIN-RELATED-RELATED"/>
    <property type="match status" value="1"/>
</dbReference>
<reference evidence="3" key="1">
    <citation type="submission" date="2018-02" db="EMBL/GenBank/DDBJ databases">
        <authorList>
            <person name="Cohen D.B."/>
            <person name="Kent A.D."/>
        </authorList>
    </citation>
    <scope>NUCLEOTIDE SEQUENCE</scope>
</reference>
<protein>
    <recommendedName>
        <fullName evidence="2">Reverse transcriptase domain-containing protein</fullName>
    </recommendedName>
</protein>
<gene>
    <name evidence="3" type="ORF">FSB_LOCUS57290</name>
</gene>
<feature type="compositionally biased region" description="Basic and acidic residues" evidence="1">
    <location>
        <begin position="488"/>
        <end position="509"/>
    </location>
</feature>
<dbReference type="Pfam" id="PF00078">
    <property type="entry name" value="RVT_1"/>
    <property type="match status" value="1"/>
</dbReference>
<dbReference type="CDD" id="cd01650">
    <property type="entry name" value="RT_nLTR_like"/>
    <property type="match status" value="1"/>
</dbReference>
<dbReference type="InterPro" id="IPR025836">
    <property type="entry name" value="Zn_knuckle_CX2CX4HX4C"/>
</dbReference>